<sequence>MTMWADGPSMITQCPIKPGNSYAYRFNITGQEGTLWWHAHAFSYGPPYTVLSLPALNPVTLTRFPNPTKKFPSYLVRLN</sequence>
<evidence type="ECO:0000313" key="3">
    <source>
        <dbReference type="EMBL" id="KAG2272445.1"/>
    </source>
</evidence>
<dbReference type="InterPro" id="IPR045087">
    <property type="entry name" value="Cu-oxidase_fam"/>
</dbReference>
<evidence type="ECO:0000256" key="1">
    <source>
        <dbReference type="ARBA" id="ARBA00010609"/>
    </source>
</evidence>
<dbReference type="EMBL" id="JAAMPC010000013">
    <property type="protein sequence ID" value="KAG2272445.1"/>
    <property type="molecule type" value="Genomic_DNA"/>
</dbReference>
<accession>A0A8X7UAL1</accession>
<dbReference type="InterPro" id="IPR008972">
    <property type="entry name" value="Cupredoxin"/>
</dbReference>
<organism evidence="3 4">
    <name type="scientific">Brassica carinata</name>
    <name type="common">Ethiopian mustard</name>
    <name type="synonym">Abyssinian cabbage</name>
    <dbReference type="NCBI Taxonomy" id="52824"/>
    <lineage>
        <taxon>Eukaryota</taxon>
        <taxon>Viridiplantae</taxon>
        <taxon>Streptophyta</taxon>
        <taxon>Embryophyta</taxon>
        <taxon>Tracheophyta</taxon>
        <taxon>Spermatophyta</taxon>
        <taxon>Magnoliopsida</taxon>
        <taxon>eudicotyledons</taxon>
        <taxon>Gunneridae</taxon>
        <taxon>Pentapetalae</taxon>
        <taxon>rosids</taxon>
        <taxon>malvids</taxon>
        <taxon>Brassicales</taxon>
        <taxon>Brassicaceae</taxon>
        <taxon>Brassiceae</taxon>
        <taxon>Brassica</taxon>
    </lineage>
</organism>
<dbReference type="AlphaFoldDB" id="A0A8X7UAL1"/>
<gene>
    <name evidence="3" type="ORF">Bca52824_067000</name>
</gene>
<keyword evidence="4" id="KW-1185">Reference proteome</keyword>
<proteinExistence type="inferred from homology"/>
<comment type="similarity">
    <text evidence="1">Belongs to the multicopper oxidase family.</text>
</comment>
<dbReference type="PANTHER" id="PTHR11709">
    <property type="entry name" value="MULTI-COPPER OXIDASE"/>
    <property type="match status" value="1"/>
</dbReference>
<dbReference type="InterPro" id="IPR011707">
    <property type="entry name" value="Cu-oxidase-like_N"/>
</dbReference>
<evidence type="ECO:0000313" key="4">
    <source>
        <dbReference type="Proteomes" id="UP000886595"/>
    </source>
</evidence>
<dbReference type="GO" id="GO:0005507">
    <property type="term" value="F:copper ion binding"/>
    <property type="evidence" value="ECO:0007669"/>
    <property type="project" value="InterPro"/>
</dbReference>
<dbReference type="SUPFAM" id="SSF49503">
    <property type="entry name" value="Cupredoxins"/>
    <property type="match status" value="1"/>
</dbReference>
<dbReference type="PANTHER" id="PTHR11709:SF9">
    <property type="entry name" value="LACCASE-7"/>
    <property type="match status" value="1"/>
</dbReference>
<evidence type="ECO:0000259" key="2">
    <source>
        <dbReference type="Pfam" id="PF07732"/>
    </source>
</evidence>
<protein>
    <recommendedName>
        <fullName evidence="2">Plastocyanin-like domain-containing protein</fullName>
    </recommendedName>
</protein>
<dbReference type="OrthoDB" id="2121828at2759"/>
<comment type="caution">
    <text evidence="3">The sequence shown here is derived from an EMBL/GenBank/DDBJ whole genome shotgun (WGS) entry which is preliminary data.</text>
</comment>
<dbReference type="Gene3D" id="2.60.40.420">
    <property type="entry name" value="Cupredoxins - blue copper proteins"/>
    <property type="match status" value="1"/>
</dbReference>
<feature type="domain" description="Plastocyanin-like" evidence="2">
    <location>
        <begin position="2"/>
        <end position="41"/>
    </location>
</feature>
<name>A0A8X7UAL1_BRACI</name>
<dbReference type="Proteomes" id="UP000886595">
    <property type="component" value="Unassembled WGS sequence"/>
</dbReference>
<dbReference type="Pfam" id="PF07732">
    <property type="entry name" value="Cu-oxidase_3"/>
    <property type="match status" value="1"/>
</dbReference>
<dbReference type="GO" id="GO:0016491">
    <property type="term" value="F:oxidoreductase activity"/>
    <property type="evidence" value="ECO:0007669"/>
    <property type="project" value="TreeGrafter"/>
</dbReference>
<reference evidence="3 4" key="1">
    <citation type="submission" date="2020-02" db="EMBL/GenBank/DDBJ databases">
        <authorList>
            <person name="Ma Q."/>
            <person name="Huang Y."/>
            <person name="Song X."/>
            <person name="Pei D."/>
        </authorList>
    </citation>
    <scope>NUCLEOTIDE SEQUENCE [LARGE SCALE GENOMIC DNA]</scope>
    <source>
        <strain evidence="3">Sxm20200214</strain>
        <tissue evidence="3">Leaf</tissue>
    </source>
</reference>